<feature type="compositionally biased region" description="Polar residues" evidence="1">
    <location>
        <begin position="115"/>
        <end position="135"/>
    </location>
</feature>
<feature type="region of interest" description="Disordered" evidence="1">
    <location>
        <begin position="1515"/>
        <end position="1572"/>
    </location>
</feature>
<dbReference type="PANTHER" id="PTHR45703:SF36">
    <property type="entry name" value="DYNEIN HEAVY CHAIN, CYTOPLASMIC"/>
    <property type="match status" value="1"/>
</dbReference>
<feature type="region of interest" description="Disordered" evidence="1">
    <location>
        <begin position="1474"/>
        <end position="1498"/>
    </location>
</feature>
<feature type="compositionally biased region" description="Gly residues" evidence="1">
    <location>
        <begin position="2117"/>
        <end position="2137"/>
    </location>
</feature>
<feature type="compositionally biased region" description="Polar residues" evidence="1">
    <location>
        <begin position="1111"/>
        <end position="1123"/>
    </location>
</feature>
<evidence type="ECO:0000313" key="3">
    <source>
        <dbReference type="EMBL" id="KAK3729650.1"/>
    </source>
</evidence>
<dbReference type="GO" id="GO:0051959">
    <property type="term" value="F:dynein light intermediate chain binding"/>
    <property type="evidence" value="ECO:0007669"/>
    <property type="project" value="InterPro"/>
</dbReference>
<accession>A0AAE0Y1G2</accession>
<feature type="compositionally biased region" description="Polar residues" evidence="1">
    <location>
        <begin position="1336"/>
        <end position="1353"/>
    </location>
</feature>
<feature type="region of interest" description="Disordered" evidence="1">
    <location>
        <begin position="590"/>
        <end position="714"/>
    </location>
</feature>
<sequence>MNRLSRQHSQHSNIPIRQHSQHSNEVTWGQHPQEVTRLLPHGALPVNAVTSVRSSPGYLAARQPFAELPGRASFSSDSLSVVRGDSINPRLARESDRVPAASELNHTVTRAGWSPHSQPQQAARSRNQDYQSSSGVGAPANTASQQGGSGSSALFTGLRRVPIDFRLAMTPSQPLVMAMAALSASERRNLEDSLDNETLDPERESGVDNAQPLPQPPPLSRRRSTEETRAREVMISRKDHSLLDLQKIREQYVRIACWEGTSSPEVVFKILEFYPEIEHVIMAPALPANNKEYSPHVMKMVSPDCTDVMNYCVVCRTYVIRYIKGKQPKKMTPKRWAFEQTTMLKLRNIPFFKNFKMIKAFNALGHHVDMSVFGRSRRRLRSHLFACDPLFADMLLLVRTMCLDMAQLSLIQVDRELTYTISEFMEEQEHFTRDVTCKLERCNALLVHLMARTCWDDVIGAGLAVEREGRKISAPKRISEMRKLQRLRQSAGAIVGHPRPQDDQSMGVWVTDNDSGSSFEFGYQKDRHCEKLTRFIFLTDLMLRDTVHQIYLRSMAKTAEYLSLQLETFPSDVMIEQIVMDYIGDVQIPGSDASLEVDDQGSGGPGGGGGGGGSGGPGGGGGGGGSGGKGGGGGGFTRVKKGGDSGGAGRPQGSDNPPGGVGGGGGGSSGEQGGRGGGGGGGGGMGGGGTSGVDPRLPRSKSITLGTDGADRDIGFTPVQQQQHMGREQSEQITSEASRPVCLSLTDLGQQVRQQPQQQQQQQQQQQRQQQQQPQLQQQQQLLHRQNPTLHPISIATLPCTSCPPVSSTAISLPPQPFIPPENEAVFQNHRHGSDSSRIRTATLTNNTVNMVTGNTAGIAPSATTAAAAAAAANLSTAGSTWPTPMSPHNAFTPLLRRPDETLTLTSSSQLDITTDTTLGSTFTTTSLVNFSEGEEDVHFDAEEDEEENENWMDGNRLGISFVENVLHDLFLQPGREEDSDGAAAITVVGDDRRVLAYQPMPGSEEAGDAVLDVGYLDDAEDFETTVVQNFQSVLLATRPASPSVATSTTCHTPGSAFSSSIAVMAVAGAEQSSASLSITSDETLLSEDGFTTSTKDSFAKATQNRKKHSSSPFPEQGFSSRKSMGLSAAGLVKTIGFEESTSRGEKGVPIHLPHTASSDIKPSGSKSSAQHCGGRDCWPKCEESQQNKKKAKEKLNTSNRSSIAGEEISESDSVFNVCDNATASRSTFWSTEHLFQDLKLSRIFYSLRDSVMESSVDDSSRREADANSILEFPILDGNAWAPGSVEPYMNVRSGRESSVDVVEASLSRSGPSSSFDLNRNRSMARDTLSLGGPDSPTTHVTAETPGNNTSEHSAARIDPPLGGSNLRCSGFTALEKDRKRGSLNKLNNWKHRKEKDIFYRSEIRTVYDDLPSNQNSTSSSEILSSKSLESLKNSNESNDILNRNIAQDSDEEKNKVDASCTFKCVNKKENFTNDSYTSVDDENNQGAKSEHKCRGTDCTFHTPAEFSGIYVDLSDEDGDEDEADAEPESNVDKVDSFDALSPDNHSRESRPSVRKDGGRRKKGGAPMETDRVVLTVESAVDLIPQISQSGTYPMQDNSSAFQSSLNPDYQKSSRLSTDANFLDPADIKHNVTHSPSFADNIPPSRASISAFSKSFRFSALLGALEKLVPQSEKGSDNFDEHPRYSDFSVDRESSSPTYDSSVGASQIQSDGQEDGLQPQVTSNVSWSHVGTNLKCLTLNTEGRPSLKNSSAHGYSDAGLCTHKEERLEGILVCHQSLEQSAYTGIIKPSRPSPQHENKHEATNGNIDLKKKPRRNANENKRDVALNRKHSNRGTSASASLSGKPHARNIHLTDAMKQSCNDAISMSQITADFMTQRSETKKLLPKHINGIESVALLPGKGNEEKNFGRTKNFKPFSRKAHQLADLREGFPQTPIISPTVSTHSTLCAQPKSQTRKISVAGGSKGQTSSMTIKPATNGTREDVNCSRSETPANDENIISTNFKEIQSLSGKSRNTTEVEFDGNEGYGERRNLTGKDVELKSDNHDIPGPFRVKRSCIRGEGSWAPREGKLSLSGRENNGASGNTRDLGQTEGGSSGGNDGGSGGSVGYSSGYNSGAAGRGTVGGGSEKRSSGGGGSGSDWLHRKKKQNLKPMFHATLNVVQGVVVMSPDVYDVTATAFNMIHDMEDHVLGLATLSSNPVFLPFTRPTLAGQTTVGDLPRGPKLELVLSRDVQLIYTKNAIYQSVDDMFHSAGVYTREMQRLFNRLFQEARALAEPPGDVAFYCDQLTRHDAQMKVLERLPDSQKLGMFLIDLSPFKEVVQRTYETSQQNTHVLMNSDLSLKFVVFLEKLDFLQRTLESRPDTTDLLFRRLTVMDSLESRLESILTVTGSEIAALYDVADRFSVPHKAAERMAFESSHYIVSSIQEAWTRSLADRDLVVADIQRLLQRDVAWVQAQVNKVLRPMVEQSLFLDGKSDPERVKVALTETEEVVRSHVTKANFIREVQQYLKLPESQFRELFQVASLYVNTRNLWLLMADWDAKLYSWKHQNFESLDIQKINSYTFKYMEACDKLEQVLPKNTVVTVFGEKVDMMLRWLNFIIEFRGHVIKPRHWRQMEEALGVEFGQELPLTLASLMSVNAVEKQKVLHSILNKARAESNIQTEYDEVTRQCRELTIPTQERQKVLVEGEDPVTVYLMLDTFEVEESLNYCLMELERIALSPHAGFLQTSLDGFVQRILEALENLVQWAETQMKLSRLRRLIIRHPDIKTILPDEIAKYRAVFFKYSDFITGVRSDPSVLTWCSSSTLHEFLQEVSDEVVQIYRVLKRNIDSRTSQDPPNRDFGTWVVM</sequence>
<feature type="compositionally biased region" description="Basic and acidic residues" evidence="1">
    <location>
        <begin position="1545"/>
        <end position="1557"/>
    </location>
</feature>
<dbReference type="GO" id="GO:0030286">
    <property type="term" value="C:dynein complex"/>
    <property type="evidence" value="ECO:0007669"/>
    <property type="project" value="InterPro"/>
</dbReference>
<feature type="compositionally biased region" description="Basic and acidic residues" evidence="1">
    <location>
        <begin position="1816"/>
        <end position="1826"/>
    </location>
</feature>
<feature type="compositionally biased region" description="Low complexity" evidence="1">
    <location>
        <begin position="1413"/>
        <end position="1436"/>
    </location>
</feature>
<feature type="region of interest" description="Disordered" evidence="1">
    <location>
        <begin position="1326"/>
        <end position="1363"/>
    </location>
</feature>
<feature type="region of interest" description="Disordered" evidence="1">
    <location>
        <begin position="753"/>
        <end position="783"/>
    </location>
</feature>
<dbReference type="GO" id="GO:0007018">
    <property type="term" value="P:microtubule-based movement"/>
    <property type="evidence" value="ECO:0007669"/>
    <property type="project" value="InterPro"/>
</dbReference>
<feature type="region of interest" description="Disordered" evidence="1">
    <location>
        <begin position="1786"/>
        <end position="1846"/>
    </location>
</feature>
<feature type="region of interest" description="Disordered" evidence="1">
    <location>
        <begin position="1138"/>
        <end position="1181"/>
    </location>
</feature>
<feature type="region of interest" description="Disordered" evidence="1">
    <location>
        <begin position="1"/>
        <end position="28"/>
    </location>
</feature>
<protein>
    <recommendedName>
        <fullName evidence="2">Dynein heavy chain linker domain-containing protein</fullName>
    </recommendedName>
</protein>
<feature type="compositionally biased region" description="Gly residues" evidence="1">
    <location>
        <begin position="2090"/>
        <end position="2106"/>
    </location>
</feature>
<dbReference type="Gene3D" id="1.20.140.100">
    <property type="entry name" value="Dynein heavy chain, N-terminal domain 2"/>
    <property type="match status" value="1"/>
</dbReference>
<feature type="compositionally biased region" description="Polar residues" evidence="1">
    <location>
        <begin position="1695"/>
        <end position="1711"/>
    </location>
</feature>
<dbReference type="Gene3D" id="1.10.287.2620">
    <property type="match status" value="1"/>
</dbReference>
<reference evidence="3" key="1">
    <citation type="journal article" date="2023" name="G3 (Bethesda)">
        <title>A reference genome for the long-term kleptoplast-retaining sea slug Elysia crispata morphotype clarki.</title>
        <authorList>
            <person name="Eastman K.E."/>
            <person name="Pendleton A.L."/>
            <person name="Shaikh M.A."/>
            <person name="Suttiyut T."/>
            <person name="Ogas R."/>
            <person name="Tomko P."/>
            <person name="Gavelis G."/>
            <person name="Widhalm J.R."/>
            <person name="Wisecaver J.H."/>
        </authorList>
    </citation>
    <scope>NUCLEOTIDE SEQUENCE</scope>
    <source>
        <strain evidence="3">ECLA1</strain>
    </source>
</reference>
<gene>
    <name evidence="3" type="ORF">RRG08_015672</name>
</gene>
<organism evidence="3 4">
    <name type="scientific">Elysia crispata</name>
    <name type="common">lettuce slug</name>
    <dbReference type="NCBI Taxonomy" id="231223"/>
    <lineage>
        <taxon>Eukaryota</taxon>
        <taxon>Metazoa</taxon>
        <taxon>Spiralia</taxon>
        <taxon>Lophotrochozoa</taxon>
        <taxon>Mollusca</taxon>
        <taxon>Gastropoda</taxon>
        <taxon>Heterobranchia</taxon>
        <taxon>Euthyneura</taxon>
        <taxon>Panpulmonata</taxon>
        <taxon>Sacoglossa</taxon>
        <taxon>Placobranchoidea</taxon>
        <taxon>Plakobranchidae</taxon>
        <taxon>Elysia</taxon>
    </lineage>
</organism>
<feature type="compositionally biased region" description="Basic and acidic residues" evidence="1">
    <location>
        <begin position="2026"/>
        <end position="2045"/>
    </location>
</feature>
<feature type="region of interest" description="Disordered" evidence="1">
    <location>
        <begin position="2008"/>
        <end position="2142"/>
    </location>
</feature>
<dbReference type="Pfam" id="PF08393">
    <property type="entry name" value="DHC_N2"/>
    <property type="match status" value="1"/>
</dbReference>
<dbReference type="InterPro" id="IPR042222">
    <property type="entry name" value="Dynein_2_N"/>
</dbReference>
<dbReference type="InterPro" id="IPR013602">
    <property type="entry name" value="Dynein_heavy_linker"/>
</dbReference>
<feature type="compositionally biased region" description="Polar residues" evidence="1">
    <location>
        <begin position="2074"/>
        <end position="2087"/>
    </location>
</feature>
<feature type="compositionally biased region" description="Gly residues" evidence="1">
    <location>
        <begin position="601"/>
        <end position="636"/>
    </location>
</feature>
<evidence type="ECO:0000256" key="1">
    <source>
        <dbReference type="SAM" id="MobiDB-lite"/>
    </source>
</evidence>
<feature type="compositionally biased region" description="Gly residues" evidence="1">
    <location>
        <begin position="659"/>
        <end position="691"/>
    </location>
</feature>
<dbReference type="Proteomes" id="UP001283361">
    <property type="component" value="Unassembled WGS sequence"/>
</dbReference>
<keyword evidence="4" id="KW-1185">Reference proteome</keyword>
<feature type="domain" description="Dynein heavy chain linker" evidence="2">
    <location>
        <begin position="2525"/>
        <end position="2828"/>
    </location>
</feature>
<feature type="compositionally biased region" description="Low complexity" evidence="1">
    <location>
        <begin position="2107"/>
        <end position="2116"/>
    </location>
</feature>
<feature type="region of interest" description="Disordered" evidence="1">
    <location>
        <begin position="1588"/>
        <end position="1613"/>
    </location>
</feature>
<dbReference type="InterPro" id="IPR026983">
    <property type="entry name" value="DHC"/>
</dbReference>
<feature type="compositionally biased region" description="Low complexity" evidence="1">
    <location>
        <begin position="1158"/>
        <end position="1169"/>
    </location>
</feature>
<evidence type="ECO:0000259" key="2">
    <source>
        <dbReference type="Pfam" id="PF08393"/>
    </source>
</evidence>
<feature type="region of interest" description="Disordered" evidence="1">
    <location>
        <begin position="1948"/>
        <end position="1993"/>
    </location>
</feature>
<feature type="region of interest" description="Disordered" evidence="1">
    <location>
        <begin position="108"/>
        <end position="152"/>
    </location>
</feature>
<feature type="region of interest" description="Disordered" evidence="1">
    <location>
        <begin position="1099"/>
        <end position="1125"/>
    </location>
</feature>
<comment type="caution">
    <text evidence="3">The sequence shown here is derived from an EMBL/GenBank/DDBJ whole genome shotgun (WGS) entry which is preliminary data.</text>
</comment>
<feature type="region of interest" description="Disordered" evidence="1">
    <location>
        <begin position="188"/>
        <end position="231"/>
    </location>
</feature>
<feature type="compositionally biased region" description="Acidic residues" evidence="1">
    <location>
        <begin position="1515"/>
        <end position="1530"/>
    </location>
</feature>
<feature type="region of interest" description="Disordered" evidence="1">
    <location>
        <begin position="1671"/>
        <end position="1719"/>
    </location>
</feature>
<feature type="compositionally biased region" description="Polar residues" evidence="1">
    <location>
        <begin position="1965"/>
        <end position="1978"/>
    </location>
</feature>
<dbReference type="PANTHER" id="PTHR45703">
    <property type="entry name" value="DYNEIN HEAVY CHAIN"/>
    <property type="match status" value="1"/>
</dbReference>
<feature type="compositionally biased region" description="Basic and acidic residues" evidence="1">
    <location>
        <begin position="1674"/>
        <end position="1694"/>
    </location>
</feature>
<dbReference type="EMBL" id="JAWDGP010007128">
    <property type="protein sequence ID" value="KAK3729650.1"/>
    <property type="molecule type" value="Genomic_DNA"/>
</dbReference>
<evidence type="ECO:0000313" key="4">
    <source>
        <dbReference type="Proteomes" id="UP001283361"/>
    </source>
</evidence>
<name>A0AAE0Y1G2_9GAST</name>
<dbReference type="GO" id="GO:0045505">
    <property type="term" value="F:dynein intermediate chain binding"/>
    <property type="evidence" value="ECO:0007669"/>
    <property type="project" value="InterPro"/>
</dbReference>
<feature type="region of interest" description="Disordered" evidence="1">
    <location>
        <begin position="1410"/>
        <end position="1436"/>
    </location>
</feature>
<proteinExistence type="predicted"/>
<feature type="compositionally biased region" description="Polar residues" evidence="1">
    <location>
        <begin position="2008"/>
        <end position="2017"/>
    </location>
</feature>